<dbReference type="GO" id="GO:0001097">
    <property type="term" value="F:TFIIH-class transcription factor complex binding"/>
    <property type="evidence" value="ECO:0007669"/>
    <property type="project" value="TreeGrafter"/>
</dbReference>
<dbReference type="GO" id="GO:0005673">
    <property type="term" value="C:transcription factor TFIIE complex"/>
    <property type="evidence" value="ECO:0007669"/>
    <property type="project" value="InterPro"/>
</dbReference>
<evidence type="ECO:0000256" key="3">
    <source>
        <dbReference type="ARBA" id="ARBA00023125"/>
    </source>
</evidence>
<keyword evidence="2" id="KW-0805">Transcription regulation</keyword>
<protein>
    <recommendedName>
        <fullName evidence="8">TFIIE beta domain-containing protein</fullName>
    </recommendedName>
</protein>
<keyword evidence="3" id="KW-0238">DNA-binding</keyword>
<dbReference type="PROSITE" id="PS51351">
    <property type="entry name" value="TFIIE_BETA_C"/>
    <property type="match status" value="1"/>
</dbReference>
<reference evidence="9 10" key="1">
    <citation type="submission" date="2020-04" db="EMBL/GenBank/DDBJ databases">
        <title>Plant Genome Project.</title>
        <authorList>
            <person name="Zhang R.-G."/>
        </authorList>
    </citation>
    <scope>NUCLEOTIDE SEQUENCE [LARGE SCALE GENOMIC DNA]</scope>
    <source>
        <strain evidence="9">YNK0</strain>
        <tissue evidence="9">Leaf</tissue>
    </source>
</reference>
<evidence type="ECO:0000256" key="5">
    <source>
        <dbReference type="ARBA" id="ARBA00023242"/>
    </source>
</evidence>
<dbReference type="OrthoDB" id="3907302at2759"/>
<dbReference type="GO" id="GO:0003677">
    <property type="term" value="F:DNA binding"/>
    <property type="evidence" value="ECO:0007669"/>
    <property type="project" value="UniProtKB-KW"/>
</dbReference>
<organism evidence="9 10">
    <name type="scientific">Tetracentron sinense</name>
    <name type="common">Spur-leaf</name>
    <dbReference type="NCBI Taxonomy" id="13715"/>
    <lineage>
        <taxon>Eukaryota</taxon>
        <taxon>Viridiplantae</taxon>
        <taxon>Streptophyta</taxon>
        <taxon>Embryophyta</taxon>
        <taxon>Tracheophyta</taxon>
        <taxon>Spermatophyta</taxon>
        <taxon>Magnoliopsida</taxon>
        <taxon>Trochodendrales</taxon>
        <taxon>Trochodendraceae</taxon>
        <taxon>Tetracentron</taxon>
    </lineage>
</organism>
<feature type="region of interest" description="Disordered" evidence="7">
    <location>
        <begin position="352"/>
        <end position="386"/>
    </location>
</feature>
<evidence type="ECO:0000256" key="4">
    <source>
        <dbReference type="ARBA" id="ARBA00023163"/>
    </source>
</evidence>
<feature type="compositionally biased region" description="Low complexity" evidence="7">
    <location>
        <begin position="367"/>
        <end position="382"/>
    </location>
</feature>
<dbReference type="InterPro" id="IPR003166">
    <property type="entry name" value="TFIIE_bsu_DNA-bd"/>
</dbReference>
<sequence length="614" mass="70474">MNEIQRGGLVSSLRAQSKWRIDTPPSLDMSDVWSEITSIQMLGEHSVDNIIWKPTVHGEFSLKTAWEAIRSRNAQNQWHKVVWFNNNIPKHSFITWLASREALSTMDKMMSRGFIGANACVLCCQNQKDHNHLFATCPYTIRIWTKLLYTIKLKVRLFPRWRSTIDWITRKCKNESFVDEVRKLSTCSFVYHIWKERNERCFNNKSLHPDVVYQNIFSDIKIKLHLWRSKVSDYSLHREIANNFEVQVQWNMAPTKWVSWKPPNQGSMCLNTDGSVRSNIHRYGFIIRNEEGIPRQAIAGAIETGSVISRELFAIFKGLQAAIQMRLSPQMALQESLAKFKQQQEKCQSTLTSIASSRPAQPHRTTHASTSSSSSARAPAPAVKFSNDTERLQHINSIRKSPVGAQIKRVIDLLLETRQAFTPEQINGTCYVDVNANKAVFDSLRNNLKVSYDGKRFSYKSKHDLKDKNQLLVLIRKFPEGIAVIDLKDAYPTVMEDLQALKAAGQVWLLSNFDSQEDIAYPNDPRVPIKVDDDLKQLFRGIELPRDMIDIEKDLQKNGMKPATNTAKRRAMAQMHGIGSKSKPKKKQREISKRTKLTNAHLPELFKNLTVPDN</sequence>
<dbReference type="Pfam" id="PF18121">
    <property type="entry name" value="TFA2_Winged_2"/>
    <property type="match status" value="1"/>
</dbReference>
<comment type="subcellular location">
    <subcellularLocation>
        <location evidence="1">Nucleus</location>
    </subcellularLocation>
</comment>
<name>A0A834YT86_TETSI</name>
<dbReference type="PANTHER" id="PTHR12716">
    <property type="entry name" value="TRANSCRIPTION INITIATION FACTOR IIE, BETA SUBUNIT"/>
    <property type="match status" value="1"/>
</dbReference>
<evidence type="ECO:0000313" key="9">
    <source>
        <dbReference type="EMBL" id="KAF8392805.1"/>
    </source>
</evidence>
<keyword evidence="10" id="KW-1185">Reference proteome</keyword>
<dbReference type="InterPro" id="IPR016656">
    <property type="entry name" value="TFIIE-bsu"/>
</dbReference>
<dbReference type="AlphaFoldDB" id="A0A834YT86"/>
<feature type="region of interest" description="Disordered" evidence="7">
    <location>
        <begin position="569"/>
        <end position="595"/>
    </location>
</feature>
<evidence type="ECO:0000256" key="6">
    <source>
        <dbReference type="ARBA" id="ARBA00025581"/>
    </source>
</evidence>
<evidence type="ECO:0000256" key="2">
    <source>
        <dbReference type="ARBA" id="ARBA00023015"/>
    </source>
</evidence>
<dbReference type="Pfam" id="PF13966">
    <property type="entry name" value="zf-RVT"/>
    <property type="match status" value="1"/>
</dbReference>
<dbReference type="Proteomes" id="UP000655225">
    <property type="component" value="Unassembled WGS sequence"/>
</dbReference>
<dbReference type="GO" id="GO:0006367">
    <property type="term" value="P:transcription initiation at RNA polymerase II promoter"/>
    <property type="evidence" value="ECO:0007669"/>
    <property type="project" value="InterPro"/>
</dbReference>
<dbReference type="InterPro" id="IPR026960">
    <property type="entry name" value="RVT-Znf"/>
</dbReference>
<evidence type="ECO:0000313" key="10">
    <source>
        <dbReference type="Proteomes" id="UP000655225"/>
    </source>
</evidence>
<accession>A0A834YT86</accession>
<keyword evidence="5" id="KW-0539">Nucleus</keyword>
<dbReference type="InterPro" id="IPR040501">
    <property type="entry name" value="TFA2_Winged_2"/>
</dbReference>
<evidence type="ECO:0000256" key="7">
    <source>
        <dbReference type="SAM" id="MobiDB-lite"/>
    </source>
</evidence>
<evidence type="ECO:0000256" key="1">
    <source>
        <dbReference type="ARBA" id="ARBA00004123"/>
    </source>
</evidence>
<evidence type="ECO:0000259" key="8">
    <source>
        <dbReference type="PROSITE" id="PS51351"/>
    </source>
</evidence>
<comment type="function">
    <text evidence="6">Recruits TFIIH to the initiation complex and stimulates the RNA polymerase II C-terminal domain kinase and DNA-dependent ATPase activities of TFIIH. Both TFIIH and TFIIE are required for promoter clearance by RNA polymerase.</text>
</comment>
<feature type="domain" description="TFIIE beta" evidence="8">
    <location>
        <begin position="391"/>
        <end position="466"/>
    </location>
</feature>
<keyword evidence="4" id="KW-0804">Transcription</keyword>
<dbReference type="PANTHER" id="PTHR12716:SF8">
    <property type="entry name" value="TRANSCRIPTION INITIATION FACTOR IIE SUBUNIT BETA"/>
    <property type="match status" value="1"/>
</dbReference>
<dbReference type="EMBL" id="JABCRI010000015">
    <property type="protein sequence ID" value="KAF8392805.1"/>
    <property type="molecule type" value="Genomic_DNA"/>
</dbReference>
<proteinExistence type="predicted"/>
<gene>
    <name evidence="9" type="ORF">HHK36_021042</name>
</gene>
<comment type="caution">
    <text evidence="9">The sequence shown here is derived from an EMBL/GenBank/DDBJ whole genome shotgun (WGS) entry which is preliminary data.</text>
</comment>